<dbReference type="Gene3D" id="3.30.70.260">
    <property type="match status" value="1"/>
</dbReference>
<comment type="pathway">
    <text evidence="1 14">Amino-acid biosynthesis; L-threonine biosynthesis; L-threonine from L-aspartate: step 3/5.</text>
</comment>
<evidence type="ECO:0000256" key="15">
    <source>
        <dbReference type="RuleBase" id="RU004171"/>
    </source>
</evidence>
<dbReference type="GO" id="GO:0004412">
    <property type="term" value="F:homoserine dehydrogenase activity"/>
    <property type="evidence" value="ECO:0007669"/>
    <property type="project" value="UniProtKB-EC"/>
</dbReference>
<evidence type="ECO:0000256" key="2">
    <source>
        <dbReference type="ARBA" id="ARBA00005062"/>
    </source>
</evidence>
<evidence type="ECO:0000256" key="5">
    <source>
        <dbReference type="ARBA" id="ARBA00013376"/>
    </source>
</evidence>
<dbReference type="SUPFAM" id="SSF55347">
    <property type="entry name" value="Glyceraldehyde-3-phosphate dehydrogenase-like, C-terminal domain"/>
    <property type="match status" value="1"/>
</dbReference>
<dbReference type="InterPro" id="IPR005106">
    <property type="entry name" value="Asp/hSer_DH_NAD-bd"/>
</dbReference>
<keyword evidence="7 14" id="KW-0791">Threonine biosynthesis</keyword>
<evidence type="ECO:0000256" key="6">
    <source>
        <dbReference type="ARBA" id="ARBA00022605"/>
    </source>
</evidence>
<dbReference type="InterPro" id="IPR019811">
    <property type="entry name" value="HDH_CS"/>
</dbReference>
<dbReference type="InterPro" id="IPR001342">
    <property type="entry name" value="HDH_cat"/>
</dbReference>
<dbReference type="Pfam" id="PF00742">
    <property type="entry name" value="Homoserine_dh"/>
    <property type="match status" value="1"/>
</dbReference>
<keyword evidence="8 14" id="KW-0560">Oxidoreductase</keyword>
<dbReference type="AlphaFoldDB" id="A0A9D1LUU5"/>
<dbReference type="NCBIfam" id="NF004976">
    <property type="entry name" value="PRK06349.1"/>
    <property type="match status" value="1"/>
</dbReference>
<feature type="binding site" evidence="13">
    <location>
        <position position="98"/>
    </location>
    <ligand>
        <name>NADPH</name>
        <dbReference type="ChEBI" id="CHEBI:57783"/>
    </ligand>
</feature>
<dbReference type="GO" id="GO:0050661">
    <property type="term" value="F:NADP binding"/>
    <property type="evidence" value="ECO:0007669"/>
    <property type="project" value="InterPro"/>
</dbReference>
<evidence type="ECO:0000313" key="18">
    <source>
        <dbReference type="EMBL" id="HIU48414.1"/>
    </source>
</evidence>
<organism evidence="18 19">
    <name type="scientific">Candidatus Avimonoglobus intestinipullorum</name>
    <dbReference type="NCBI Taxonomy" id="2840699"/>
    <lineage>
        <taxon>Bacteria</taxon>
        <taxon>Bacillati</taxon>
        <taxon>Bacillota</taxon>
        <taxon>Clostridia</taxon>
        <taxon>Eubacteriales</taxon>
        <taxon>Candidatus Avimonoglobus</taxon>
    </lineage>
</organism>
<reference evidence="18" key="2">
    <citation type="journal article" date="2021" name="PeerJ">
        <title>Extensive microbial diversity within the chicken gut microbiome revealed by metagenomics and culture.</title>
        <authorList>
            <person name="Gilroy R."/>
            <person name="Ravi A."/>
            <person name="Getino M."/>
            <person name="Pursley I."/>
            <person name="Horton D.L."/>
            <person name="Alikhan N.F."/>
            <person name="Baker D."/>
            <person name="Gharbi K."/>
            <person name="Hall N."/>
            <person name="Watson M."/>
            <person name="Adriaenssens E.M."/>
            <person name="Foster-Nyarko E."/>
            <person name="Jarju S."/>
            <person name="Secka A."/>
            <person name="Antonio M."/>
            <person name="Oren A."/>
            <person name="Chaudhuri R.R."/>
            <person name="La Ragione R."/>
            <person name="Hildebrand F."/>
            <person name="Pallen M.J."/>
        </authorList>
    </citation>
    <scope>NUCLEOTIDE SEQUENCE</scope>
    <source>
        <strain evidence="18">ChiSjej4B22-9803</strain>
    </source>
</reference>
<dbReference type="GO" id="GO:0009088">
    <property type="term" value="P:threonine biosynthetic process"/>
    <property type="evidence" value="ECO:0007669"/>
    <property type="project" value="UniProtKB-KW"/>
</dbReference>
<evidence type="ECO:0000256" key="8">
    <source>
        <dbReference type="ARBA" id="ARBA00023002"/>
    </source>
</evidence>
<protein>
    <recommendedName>
        <fullName evidence="5 14">Homoserine dehydrogenase</fullName>
        <ecNumber evidence="4 14">1.1.1.3</ecNumber>
    </recommendedName>
</protein>
<keyword evidence="6 14" id="KW-0028">Amino-acid biosynthesis</keyword>
<comment type="pathway">
    <text evidence="2 14">Amino-acid biosynthesis; L-methionine biosynthesis via de novo pathway; L-homoserine from L-aspartate: step 3/3.</text>
</comment>
<dbReference type="EC" id="1.1.1.3" evidence="4 14"/>
<reference evidence="18" key="1">
    <citation type="submission" date="2020-10" db="EMBL/GenBank/DDBJ databases">
        <authorList>
            <person name="Gilroy R."/>
        </authorList>
    </citation>
    <scope>NUCLEOTIDE SEQUENCE</scope>
    <source>
        <strain evidence="18">ChiSjej4B22-9803</strain>
    </source>
</reference>
<evidence type="ECO:0000256" key="12">
    <source>
        <dbReference type="PIRSR" id="PIRSR000098-1"/>
    </source>
</evidence>
<feature type="active site" description="Proton donor" evidence="12">
    <location>
        <position position="198"/>
    </location>
</feature>
<comment type="similarity">
    <text evidence="3 15">Belongs to the homoserine dehydrogenase family.</text>
</comment>
<dbReference type="Gene3D" id="3.30.360.10">
    <property type="entry name" value="Dihydrodipicolinate Reductase, domain 2"/>
    <property type="match status" value="1"/>
</dbReference>
<dbReference type="PANTHER" id="PTHR43331:SF1">
    <property type="entry name" value="HOMOSERINE DEHYDROGENASE"/>
    <property type="match status" value="1"/>
</dbReference>
<proteinExistence type="inferred from homology"/>
<evidence type="ECO:0000256" key="4">
    <source>
        <dbReference type="ARBA" id="ARBA00013213"/>
    </source>
</evidence>
<name>A0A9D1LUU5_9FIRM</name>
<dbReference type="GO" id="GO:0009086">
    <property type="term" value="P:methionine biosynthetic process"/>
    <property type="evidence" value="ECO:0007669"/>
    <property type="project" value="UniProtKB-KW"/>
</dbReference>
<comment type="caution">
    <text evidence="18">The sequence shown here is derived from an EMBL/GenBank/DDBJ whole genome shotgun (WGS) entry which is preliminary data.</text>
</comment>
<dbReference type="SUPFAM" id="SSF51735">
    <property type="entry name" value="NAD(P)-binding Rossmann-fold domains"/>
    <property type="match status" value="1"/>
</dbReference>
<evidence type="ECO:0000256" key="3">
    <source>
        <dbReference type="ARBA" id="ARBA00006753"/>
    </source>
</evidence>
<accession>A0A9D1LUU5</accession>
<evidence type="ECO:0000259" key="17">
    <source>
        <dbReference type="Pfam" id="PF03447"/>
    </source>
</evidence>
<keyword evidence="9" id="KW-0915">Sodium</keyword>
<evidence type="ECO:0000256" key="1">
    <source>
        <dbReference type="ARBA" id="ARBA00005056"/>
    </source>
</evidence>
<keyword evidence="10 14" id="KW-0486">Methionine biosynthesis</keyword>
<comment type="catalytic activity">
    <reaction evidence="11">
        <text>L-homoserine + NADP(+) = L-aspartate 4-semialdehyde + NADPH + H(+)</text>
        <dbReference type="Rhea" id="RHEA:15761"/>
        <dbReference type="ChEBI" id="CHEBI:15378"/>
        <dbReference type="ChEBI" id="CHEBI:57476"/>
        <dbReference type="ChEBI" id="CHEBI:57783"/>
        <dbReference type="ChEBI" id="CHEBI:58349"/>
        <dbReference type="ChEBI" id="CHEBI:537519"/>
        <dbReference type="EC" id="1.1.1.3"/>
    </reaction>
    <physiologicalReaction direction="right-to-left" evidence="11">
        <dbReference type="Rhea" id="RHEA:15763"/>
    </physiologicalReaction>
</comment>
<dbReference type="PANTHER" id="PTHR43331">
    <property type="entry name" value="HOMOSERINE DEHYDROGENASE"/>
    <property type="match status" value="1"/>
</dbReference>
<evidence type="ECO:0000256" key="7">
    <source>
        <dbReference type="ARBA" id="ARBA00022697"/>
    </source>
</evidence>
<evidence type="ECO:0000259" key="16">
    <source>
        <dbReference type="Pfam" id="PF00742"/>
    </source>
</evidence>
<dbReference type="EMBL" id="DVND01000095">
    <property type="protein sequence ID" value="HIU48414.1"/>
    <property type="molecule type" value="Genomic_DNA"/>
</dbReference>
<feature type="domain" description="Homoserine dehydrogenase catalytic" evidence="16">
    <location>
        <begin position="130"/>
        <end position="309"/>
    </location>
</feature>
<dbReference type="InterPro" id="IPR016204">
    <property type="entry name" value="HDH"/>
</dbReference>
<evidence type="ECO:0000256" key="13">
    <source>
        <dbReference type="PIRSR" id="PIRSR000098-2"/>
    </source>
</evidence>
<sequence>MAKVAIIGFGTVGSGVFEILNNKDFTQKTGERLDVGYILDIRDFPGHEAERYMTKDFNDILNDPKVQVVAEMMGGLHPAYEFTKELLERGKSVVTSNKELVATYGPELLQLAAEHQANYLFEASVGGGIPVLRPMMSCLLANDILRIAGILNGTTNYILSEMIHHGKDFEQALKDAQEKGYAERNPAADVEGHDACRKIAILASIAWGKFVDYNNIPTEGICDITLDDVQYAEKLDSVIKLIGYASINKAGKIYARVSPMLVSRQSPLAGVDDVYNAIVITGDALGKSMFYGRGAGKLPTASAVVADMIDCVKHLKAPKRCTVWKRCGDDMMLPCEEKETAMFVRTASSKEAVLAVFPEAQIVDGVKAGEIGFVTPVLPEGALDARLERLEGIAARLRVLEIE</sequence>
<evidence type="ECO:0000256" key="14">
    <source>
        <dbReference type="RuleBase" id="RU000579"/>
    </source>
</evidence>
<keyword evidence="13 14" id="KW-0521">NADP</keyword>
<dbReference type="Pfam" id="PF03447">
    <property type="entry name" value="NAD_binding_3"/>
    <property type="match status" value="1"/>
</dbReference>
<feature type="binding site" evidence="13">
    <location>
        <position position="183"/>
    </location>
    <ligand>
        <name>L-homoserine</name>
        <dbReference type="ChEBI" id="CHEBI:57476"/>
    </ligand>
</feature>
<dbReference type="Gene3D" id="3.40.50.720">
    <property type="entry name" value="NAD(P)-binding Rossmann-like Domain"/>
    <property type="match status" value="1"/>
</dbReference>
<feature type="domain" description="Aspartate/homoserine dehydrogenase NAD-binding" evidence="17">
    <location>
        <begin position="8"/>
        <end position="122"/>
    </location>
</feature>
<dbReference type="InterPro" id="IPR036291">
    <property type="entry name" value="NAD(P)-bd_dom_sf"/>
</dbReference>
<evidence type="ECO:0000256" key="11">
    <source>
        <dbReference type="ARBA" id="ARBA00048841"/>
    </source>
</evidence>
<dbReference type="Proteomes" id="UP000824111">
    <property type="component" value="Unassembled WGS sequence"/>
</dbReference>
<dbReference type="PIRSF" id="PIRSF000098">
    <property type="entry name" value="Homoser_dehydrog"/>
    <property type="match status" value="1"/>
</dbReference>
<evidence type="ECO:0000256" key="10">
    <source>
        <dbReference type="ARBA" id="ARBA00023167"/>
    </source>
</evidence>
<dbReference type="PROSITE" id="PS01042">
    <property type="entry name" value="HOMOSER_DHGENASE"/>
    <property type="match status" value="1"/>
</dbReference>
<evidence type="ECO:0000313" key="19">
    <source>
        <dbReference type="Proteomes" id="UP000824111"/>
    </source>
</evidence>
<dbReference type="FunFam" id="3.30.360.10:FF:000005">
    <property type="entry name" value="Homoserine dehydrogenase"/>
    <property type="match status" value="1"/>
</dbReference>
<gene>
    <name evidence="18" type="ORF">IAB04_03555</name>
</gene>
<feature type="binding site" evidence="13">
    <location>
        <begin position="7"/>
        <end position="14"/>
    </location>
    <ligand>
        <name>NADP(+)</name>
        <dbReference type="ChEBI" id="CHEBI:58349"/>
    </ligand>
</feature>
<evidence type="ECO:0000256" key="9">
    <source>
        <dbReference type="ARBA" id="ARBA00023053"/>
    </source>
</evidence>